<evidence type="ECO:0000313" key="2">
    <source>
        <dbReference type="Proteomes" id="UP000799764"/>
    </source>
</evidence>
<proteinExistence type="predicted"/>
<reference evidence="1" key="1">
    <citation type="journal article" date="2020" name="Stud. Mycol.">
        <title>101 Dothideomycetes genomes: a test case for predicting lifestyles and emergence of pathogens.</title>
        <authorList>
            <person name="Haridas S."/>
            <person name="Albert R."/>
            <person name="Binder M."/>
            <person name="Bloem J."/>
            <person name="Labutti K."/>
            <person name="Salamov A."/>
            <person name="Andreopoulos B."/>
            <person name="Baker S."/>
            <person name="Barry K."/>
            <person name="Bills G."/>
            <person name="Bluhm B."/>
            <person name="Cannon C."/>
            <person name="Castanera R."/>
            <person name="Culley D."/>
            <person name="Daum C."/>
            <person name="Ezra D."/>
            <person name="Gonzalez J."/>
            <person name="Henrissat B."/>
            <person name="Kuo A."/>
            <person name="Liang C."/>
            <person name="Lipzen A."/>
            <person name="Lutzoni F."/>
            <person name="Magnuson J."/>
            <person name="Mondo S."/>
            <person name="Nolan M."/>
            <person name="Ohm R."/>
            <person name="Pangilinan J."/>
            <person name="Park H.-J."/>
            <person name="Ramirez L."/>
            <person name="Alfaro M."/>
            <person name="Sun H."/>
            <person name="Tritt A."/>
            <person name="Yoshinaga Y."/>
            <person name="Zwiers L.-H."/>
            <person name="Turgeon B."/>
            <person name="Goodwin S."/>
            <person name="Spatafora J."/>
            <person name="Crous P."/>
            <person name="Grigoriev I."/>
        </authorList>
    </citation>
    <scope>NUCLEOTIDE SEQUENCE</scope>
    <source>
        <strain evidence="1">CBS 690.94</strain>
    </source>
</reference>
<comment type="caution">
    <text evidence="1">The sequence shown here is derived from an EMBL/GenBank/DDBJ whole genome shotgun (WGS) entry which is preliminary data.</text>
</comment>
<name>A0A9P4U5Y3_9PLEO</name>
<organism evidence="1 2">
    <name type="scientific">Karstenula rhodostoma CBS 690.94</name>
    <dbReference type="NCBI Taxonomy" id="1392251"/>
    <lineage>
        <taxon>Eukaryota</taxon>
        <taxon>Fungi</taxon>
        <taxon>Dikarya</taxon>
        <taxon>Ascomycota</taxon>
        <taxon>Pezizomycotina</taxon>
        <taxon>Dothideomycetes</taxon>
        <taxon>Pleosporomycetidae</taxon>
        <taxon>Pleosporales</taxon>
        <taxon>Massarineae</taxon>
        <taxon>Didymosphaeriaceae</taxon>
        <taxon>Karstenula</taxon>
    </lineage>
</organism>
<dbReference type="AlphaFoldDB" id="A0A9P4U5Y3"/>
<accession>A0A9P4U5Y3</accession>
<dbReference type="OrthoDB" id="3801489at2759"/>
<dbReference type="Proteomes" id="UP000799764">
    <property type="component" value="Unassembled WGS sequence"/>
</dbReference>
<sequence>MSETPSLSAHLLLLPRELRDRIYTHLTQTLDFTWHRDNISAPHSNPADIRPAEHVPVRFPASPLPHVFLIHPQITAEYTQTCLSNLEAVLDPALPFSPQEAWDSKWDVQVLRRVRHVTLFVQLHARSTAQSLDWGDQLALLGDVAAHTPGLATLRVAVRQQFLGEGPRVPDEQLDGVLKTFSTRKTAALGGLEFLPEMPRVVGGLEMVQRGEGLHVGYKGIAINERGRNMRHGVKKVGVYMYVRGGERWERRVWRVEEVVGRWPMRAYEESVREVVGEERAAWLMGLPWGIAEWVEVMGGTVKR</sequence>
<evidence type="ECO:0000313" key="1">
    <source>
        <dbReference type="EMBL" id="KAF2437452.1"/>
    </source>
</evidence>
<protein>
    <submittedName>
        <fullName evidence="1">Uncharacterized protein</fullName>
    </submittedName>
</protein>
<gene>
    <name evidence="1" type="ORF">P171DRAFT_183083</name>
</gene>
<keyword evidence="2" id="KW-1185">Reference proteome</keyword>
<dbReference type="EMBL" id="MU001516">
    <property type="protein sequence ID" value="KAF2437452.1"/>
    <property type="molecule type" value="Genomic_DNA"/>
</dbReference>